<proteinExistence type="predicted"/>
<keyword evidence="3" id="KW-1185">Reference proteome</keyword>
<dbReference type="OrthoDB" id="14556at2"/>
<organism evidence="2 3">
    <name type="scientific">Thioploca ingrica</name>
    <dbReference type="NCBI Taxonomy" id="40754"/>
    <lineage>
        <taxon>Bacteria</taxon>
        <taxon>Pseudomonadati</taxon>
        <taxon>Pseudomonadota</taxon>
        <taxon>Gammaproteobacteria</taxon>
        <taxon>Thiotrichales</taxon>
        <taxon>Thiotrichaceae</taxon>
        <taxon>Thioploca</taxon>
    </lineage>
</organism>
<name>A0A090AKD7_9GAMM</name>
<evidence type="ECO:0000313" key="2">
    <source>
        <dbReference type="EMBL" id="BAP55480.1"/>
    </source>
</evidence>
<dbReference type="InterPro" id="IPR043519">
    <property type="entry name" value="NT_sf"/>
</dbReference>
<evidence type="ECO:0000259" key="1">
    <source>
        <dbReference type="Pfam" id="PF01909"/>
    </source>
</evidence>
<dbReference type="STRING" id="40754.THII_1183"/>
<feature type="domain" description="Polymerase nucleotidyl transferase" evidence="1">
    <location>
        <begin position="13"/>
        <end position="81"/>
    </location>
</feature>
<dbReference type="Pfam" id="PF01909">
    <property type="entry name" value="NTP_transf_2"/>
    <property type="match status" value="1"/>
</dbReference>
<sequence>MRLDTHQQQALRTALQGIDGEIYLFGSRVDDCKRGGDIDILIFSTEEPYRLRQQILQRFVSMCEEKLDIVILNPAKLNEEQAAFLAVIEKQRLQL</sequence>
<protein>
    <submittedName>
        <fullName evidence="2">DNA polymerase, beta-like region</fullName>
    </submittedName>
</protein>
<reference evidence="2 3" key="1">
    <citation type="journal article" date="2014" name="ISME J.">
        <title>Ecophysiology of Thioploca ingrica as revealed by the complete genome sequence supplemented with proteomic evidence.</title>
        <authorList>
            <person name="Kojima H."/>
            <person name="Ogura Y."/>
            <person name="Yamamoto N."/>
            <person name="Togashi T."/>
            <person name="Mori H."/>
            <person name="Watanabe T."/>
            <person name="Nemoto F."/>
            <person name="Kurokawa K."/>
            <person name="Hayashi T."/>
            <person name="Fukui M."/>
        </authorList>
    </citation>
    <scope>NUCLEOTIDE SEQUENCE [LARGE SCALE GENOMIC DNA]</scope>
</reference>
<dbReference type="Proteomes" id="UP000031623">
    <property type="component" value="Chromosome"/>
</dbReference>
<dbReference type="SUPFAM" id="SSF81301">
    <property type="entry name" value="Nucleotidyltransferase"/>
    <property type="match status" value="1"/>
</dbReference>
<dbReference type="Gene3D" id="3.30.460.10">
    <property type="entry name" value="Beta Polymerase, domain 2"/>
    <property type="match status" value="1"/>
</dbReference>
<accession>A0A090AKD7</accession>
<gene>
    <name evidence="2" type="ORF">THII_1183</name>
</gene>
<dbReference type="AlphaFoldDB" id="A0A090AKD7"/>
<dbReference type="InterPro" id="IPR002934">
    <property type="entry name" value="Polymerase_NTP_transf_dom"/>
</dbReference>
<dbReference type="KEGG" id="tig:THII_1183"/>
<dbReference type="CDD" id="cd05403">
    <property type="entry name" value="NT_KNTase_like"/>
    <property type="match status" value="1"/>
</dbReference>
<evidence type="ECO:0000313" key="3">
    <source>
        <dbReference type="Proteomes" id="UP000031623"/>
    </source>
</evidence>
<dbReference type="EMBL" id="AP014633">
    <property type="protein sequence ID" value="BAP55480.1"/>
    <property type="molecule type" value="Genomic_DNA"/>
</dbReference>
<dbReference type="HOGENOM" id="CLU_164558_0_0_6"/>